<reference evidence="7" key="1">
    <citation type="submission" date="2020-11" db="EMBL/GenBank/DDBJ databases">
        <authorList>
            <consortium name="DOE Joint Genome Institute"/>
            <person name="Ahrendt S."/>
            <person name="Riley R."/>
            <person name="Andreopoulos W."/>
            <person name="LaButti K."/>
            <person name="Pangilinan J."/>
            <person name="Ruiz-duenas F.J."/>
            <person name="Barrasa J.M."/>
            <person name="Sanchez-Garcia M."/>
            <person name="Camarero S."/>
            <person name="Miyauchi S."/>
            <person name="Serrano A."/>
            <person name="Linde D."/>
            <person name="Babiker R."/>
            <person name="Drula E."/>
            <person name="Ayuso-Fernandez I."/>
            <person name="Pacheco R."/>
            <person name="Padilla G."/>
            <person name="Ferreira P."/>
            <person name="Barriuso J."/>
            <person name="Kellner H."/>
            <person name="Castanera R."/>
            <person name="Alfaro M."/>
            <person name="Ramirez L."/>
            <person name="Pisabarro A.G."/>
            <person name="Kuo A."/>
            <person name="Tritt A."/>
            <person name="Lipzen A."/>
            <person name="He G."/>
            <person name="Yan M."/>
            <person name="Ng V."/>
            <person name="Cullen D."/>
            <person name="Martin F."/>
            <person name="Rosso M.-N."/>
            <person name="Henrissat B."/>
            <person name="Hibbett D."/>
            <person name="Martinez A.T."/>
            <person name="Grigoriev I.V."/>
        </authorList>
    </citation>
    <scope>NUCLEOTIDE SEQUENCE</scope>
    <source>
        <strain evidence="7">AH 44721</strain>
    </source>
</reference>
<comment type="similarity">
    <text evidence="2">Belongs to the TPP enzyme family.</text>
</comment>
<dbReference type="EMBL" id="JADNYJ010000015">
    <property type="protein sequence ID" value="KAF8907343.1"/>
    <property type="molecule type" value="Genomic_DNA"/>
</dbReference>
<evidence type="ECO:0000256" key="2">
    <source>
        <dbReference type="ARBA" id="ARBA00007812"/>
    </source>
</evidence>
<dbReference type="GO" id="GO:0009097">
    <property type="term" value="P:isoleucine biosynthetic process"/>
    <property type="evidence" value="ECO:0007669"/>
    <property type="project" value="TreeGrafter"/>
</dbReference>
<gene>
    <name evidence="7" type="ORF">CPB84DRAFT_1674868</name>
</gene>
<dbReference type="OrthoDB" id="2867507at2759"/>
<dbReference type="GO" id="GO:0005739">
    <property type="term" value="C:mitochondrion"/>
    <property type="evidence" value="ECO:0007669"/>
    <property type="project" value="UniProtKB-SubCell"/>
</dbReference>
<dbReference type="Gene3D" id="3.40.50.970">
    <property type="match status" value="2"/>
</dbReference>
<evidence type="ECO:0000259" key="5">
    <source>
        <dbReference type="Pfam" id="PF02775"/>
    </source>
</evidence>
<dbReference type="Pfam" id="PF02776">
    <property type="entry name" value="TPP_enzyme_N"/>
    <property type="match status" value="1"/>
</dbReference>
<feature type="domain" description="Thiamine pyrophosphate enzyme TPP-binding" evidence="5">
    <location>
        <begin position="460"/>
        <end position="609"/>
    </location>
</feature>
<dbReference type="PANTHER" id="PTHR18968">
    <property type="entry name" value="THIAMINE PYROPHOSPHATE ENZYMES"/>
    <property type="match status" value="1"/>
</dbReference>
<dbReference type="SUPFAM" id="SSF52518">
    <property type="entry name" value="Thiamin diphosphate-binding fold (THDP-binding)"/>
    <property type="match status" value="2"/>
</dbReference>
<dbReference type="GO" id="GO:0005948">
    <property type="term" value="C:acetolactate synthase complex"/>
    <property type="evidence" value="ECO:0007669"/>
    <property type="project" value="TreeGrafter"/>
</dbReference>
<comment type="caution">
    <text evidence="7">The sequence shown here is derived from an EMBL/GenBank/DDBJ whole genome shotgun (WGS) entry which is preliminary data.</text>
</comment>
<dbReference type="GO" id="GO:0030976">
    <property type="term" value="F:thiamine pyrophosphate binding"/>
    <property type="evidence" value="ECO:0007669"/>
    <property type="project" value="InterPro"/>
</dbReference>
<comment type="subcellular location">
    <subcellularLocation>
        <location evidence="1">Mitochondrion</location>
    </subcellularLocation>
</comment>
<accession>A0A9P5TQU6</accession>
<dbReference type="InterPro" id="IPR011766">
    <property type="entry name" value="TPP_enzyme_TPP-bd"/>
</dbReference>
<dbReference type="GO" id="GO:0003984">
    <property type="term" value="F:acetolactate synthase activity"/>
    <property type="evidence" value="ECO:0007669"/>
    <property type="project" value="TreeGrafter"/>
</dbReference>
<dbReference type="InterPro" id="IPR045229">
    <property type="entry name" value="TPP_enz"/>
</dbReference>
<organism evidence="7 8">
    <name type="scientific">Gymnopilus junonius</name>
    <name type="common">Spectacular rustgill mushroom</name>
    <name type="synonym">Gymnopilus spectabilis subsp. junonius</name>
    <dbReference type="NCBI Taxonomy" id="109634"/>
    <lineage>
        <taxon>Eukaryota</taxon>
        <taxon>Fungi</taxon>
        <taxon>Dikarya</taxon>
        <taxon>Basidiomycota</taxon>
        <taxon>Agaricomycotina</taxon>
        <taxon>Agaricomycetes</taxon>
        <taxon>Agaricomycetidae</taxon>
        <taxon>Agaricales</taxon>
        <taxon>Agaricineae</taxon>
        <taxon>Hymenogastraceae</taxon>
        <taxon>Gymnopilus</taxon>
    </lineage>
</organism>
<feature type="domain" description="Thiamine pyrophosphate enzyme N-terminal TPP-binding" evidence="6">
    <location>
        <begin position="10"/>
        <end position="122"/>
    </location>
</feature>
<dbReference type="AlphaFoldDB" id="A0A9P5TQU6"/>
<sequence>MQTTLPPTYTTSSLFLRTLARAGITHAFANWGSDHPALLEDLQRQRAEDGNSQPTIVTCPNEMVALSAAQGFAQATGKPAAVIVHVDVGTQALAGAVHNVDRSKTPVLIYAGATPIGQDGEHKGSRNEWIMWLQDIPDQPAILRQYMRHTSQIGSAKTVEKSVKRALQIATSDPKGPVYLWARREVMEDEVDISSVNAVSDMTHWPVVEPAALPPTAVARIANALLTASSPLIVTSHIGRSLSAVAALESLTSLLSIPVISTCPPTVNIPFSHPSYLAVTFLAPDTHWEKLEGADVILILECDLPWIPSNEKPLEDARVFVVDGSDPLKINIGQWHVDAEMICRADGGTAAKQIENELIRLGVRPAGEQWNLDISIDDKYIEEKASFRRETLEKNHARLVARLDDSEQSTTVIIWRPFESDLFSVPNIIGVLRRAINTLTPSKGANTLILNETTSNFPFVWNHLRPEIPGSVISSGGSSLGWALGAAVGASLGTRTIGTLNGEQGHDLVVVIVGDGSYLFGVPSSAYWMAKRYNTPFLTIILNNGGWRSPKLSMLGVHPGGYGSKASGDQLSVGFGPDTPDYAGIAVAASAGWAWATSVGGSVANALSEKIGVELLKDLDTVITKAVRIVLEEKRCAVVDCRLESI</sequence>
<dbReference type="PANTHER" id="PTHR18968:SF164">
    <property type="entry name" value="PYRUVATE DECARBOXYLASE"/>
    <property type="match status" value="1"/>
</dbReference>
<evidence type="ECO:0000256" key="4">
    <source>
        <dbReference type="ARBA" id="ARBA00023128"/>
    </source>
</evidence>
<dbReference type="Gene3D" id="3.40.50.1220">
    <property type="entry name" value="TPP-binding domain"/>
    <property type="match status" value="1"/>
</dbReference>
<evidence type="ECO:0000256" key="1">
    <source>
        <dbReference type="ARBA" id="ARBA00004173"/>
    </source>
</evidence>
<evidence type="ECO:0000313" key="8">
    <source>
        <dbReference type="Proteomes" id="UP000724874"/>
    </source>
</evidence>
<dbReference type="GO" id="GO:0050660">
    <property type="term" value="F:flavin adenine dinucleotide binding"/>
    <property type="evidence" value="ECO:0007669"/>
    <property type="project" value="TreeGrafter"/>
</dbReference>
<evidence type="ECO:0000256" key="3">
    <source>
        <dbReference type="ARBA" id="ARBA00023052"/>
    </source>
</evidence>
<name>A0A9P5TQU6_GYMJU</name>
<dbReference type="Proteomes" id="UP000724874">
    <property type="component" value="Unassembled WGS sequence"/>
</dbReference>
<evidence type="ECO:0000259" key="6">
    <source>
        <dbReference type="Pfam" id="PF02776"/>
    </source>
</evidence>
<keyword evidence="4" id="KW-0496">Mitochondrion</keyword>
<dbReference type="CDD" id="cd07035">
    <property type="entry name" value="TPP_PYR_POX_like"/>
    <property type="match status" value="1"/>
</dbReference>
<evidence type="ECO:0000313" key="7">
    <source>
        <dbReference type="EMBL" id="KAF8907343.1"/>
    </source>
</evidence>
<protein>
    <submittedName>
        <fullName evidence="7">Thiamine pyrophosphate enzyme, N-terminal TPP binding domain-containing protein</fullName>
    </submittedName>
</protein>
<keyword evidence="8" id="KW-1185">Reference proteome</keyword>
<proteinExistence type="inferred from homology"/>
<dbReference type="InterPro" id="IPR029061">
    <property type="entry name" value="THDP-binding"/>
</dbReference>
<keyword evidence="3" id="KW-0786">Thiamine pyrophosphate</keyword>
<dbReference type="Pfam" id="PF02775">
    <property type="entry name" value="TPP_enzyme_C"/>
    <property type="match status" value="1"/>
</dbReference>
<dbReference type="InterPro" id="IPR029035">
    <property type="entry name" value="DHS-like_NAD/FAD-binding_dom"/>
</dbReference>
<dbReference type="InterPro" id="IPR012001">
    <property type="entry name" value="Thiamin_PyroP_enz_TPP-bd_dom"/>
</dbReference>
<dbReference type="GO" id="GO:0009099">
    <property type="term" value="P:L-valine biosynthetic process"/>
    <property type="evidence" value="ECO:0007669"/>
    <property type="project" value="TreeGrafter"/>
</dbReference>
<dbReference type="SUPFAM" id="SSF52467">
    <property type="entry name" value="DHS-like NAD/FAD-binding domain"/>
    <property type="match status" value="1"/>
</dbReference>